<dbReference type="Proteomes" id="UP000674179">
    <property type="component" value="Chromosome 33"/>
</dbReference>
<accession>A0A836H4D2</accession>
<dbReference type="EMBL" id="JAFHKP010000033">
    <property type="protein sequence ID" value="KAG5469783.1"/>
    <property type="molecule type" value="Genomic_DNA"/>
</dbReference>
<gene>
    <name evidence="1" type="ORF">CUR178_01922</name>
</gene>
<proteinExistence type="predicted"/>
<dbReference type="AlphaFoldDB" id="A0A836H4D2"/>
<dbReference type="KEGG" id="lenr:94169198"/>
<organism evidence="1 2">
    <name type="scientific">Leishmania enriettii</name>
    <dbReference type="NCBI Taxonomy" id="5663"/>
    <lineage>
        <taxon>Eukaryota</taxon>
        <taxon>Discoba</taxon>
        <taxon>Euglenozoa</taxon>
        <taxon>Kinetoplastea</taxon>
        <taxon>Metakinetoplastina</taxon>
        <taxon>Trypanosomatida</taxon>
        <taxon>Trypanosomatidae</taxon>
        <taxon>Leishmaniinae</taxon>
        <taxon>Leishmania</taxon>
    </lineage>
</organism>
<name>A0A836H4D2_LEIEN</name>
<comment type="caution">
    <text evidence="1">The sequence shown here is derived from an EMBL/GenBank/DDBJ whole genome shotgun (WGS) entry which is preliminary data.</text>
</comment>
<dbReference type="RefSeq" id="XP_067689791.1">
    <property type="nucleotide sequence ID" value="XM_067833688.1"/>
</dbReference>
<evidence type="ECO:0000313" key="1">
    <source>
        <dbReference type="EMBL" id="KAG5469783.1"/>
    </source>
</evidence>
<keyword evidence="2" id="KW-1185">Reference proteome</keyword>
<dbReference type="OrthoDB" id="272988at2759"/>
<dbReference type="GeneID" id="94169198"/>
<protein>
    <submittedName>
        <fullName evidence="1">Uncharacterized protein</fullName>
    </submittedName>
</protein>
<evidence type="ECO:0000313" key="2">
    <source>
        <dbReference type="Proteomes" id="UP000674179"/>
    </source>
</evidence>
<sequence>MQCGASWGCLLSRPKRSSLWRSVRSGKQVDGAWASNPPCSARYVTTSSASFDSATAPFTTSSRTSSLHDIFVSEFSAKILSSPHRDITHVPYGDWFALYVQARKHWHSLESASTCVTPVTYEGRKGESSEQAEVLEARVRDAKQSIDALILSSLFARHWTEVQAVTASSSSPLSTYRWWWHQDCLFSAPAPANAQDGDAVSPPLELCTPGFLTEPLLGGNHLRLWMEDIRASAGATDAARAAHAAIAVPTAILPFSSLWVVKQSAYWRPSAAAGAGVVDKSGAGSNGREAPVFTLQERQGRQAILQSLDQLLQLQRDAVEGPQGTFGFPADQLQRVCVLSPTQEWELLCALPRYRQALCRSARSEPPASANVSDDSAAACVSPPRWLSLSYLCEDTSTRLAYYAHMLSWWWQLRSSTNASAIEAAPVAVRVLSPVTEHAHLRSLSLFSLHEQSCMKASLQRRHVARHQSSSSAASGASSAATVHEQARKGCIDAVRRMSRREENIRQSFLVR</sequence>
<reference evidence="1 2" key="1">
    <citation type="submission" date="2021-02" db="EMBL/GenBank/DDBJ databases">
        <title>Leishmania (Mundinia) enrietti genome sequencing and assembly.</title>
        <authorList>
            <person name="Almutairi H."/>
            <person name="Gatherer D."/>
        </authorList>
    </citation>
    <scope>NUCLEOTIDE SEQUENCE [LARGE SCALE GENOMIC DNA]</scope>
    <source>
        <strain evidence="1">CUR178</strain>
    </source>
</reference>